<dbReference type="InterPro" id="IPR011029">
    <property type="entry name" value="DEATH-like_dom_sf"/>
</dbReference>
<evidence type="ECO:0000259" key="2">
    <source>
        <dbReference type="PROSITE" id="PS50017"/>
    </source>
</evidence>
<dbReference type="GeneID" id="110990457"/>
<dbReference type="GO" id="GO:0007165">
    <property type="term" value="P:signal transduction"/>
    <property type="evidence" value="ECO:0007669"/>
    <property type="project" value="InterPro"/>
</dbReference>
<dbReference type="CDD" id="cd01670">
    <property type="entry name" value="Death"/>
    <property type="match status" value="1"/>
</dbReference>
<name>A0A8B8A5D6_ACAPL</name>
<organism evidence="3 6">
    <name type="scientific">Acanthaster planci</name>
    <name type="common">Crown-of-thorns starfish</name>
    <dbReference type="NCBI Taxonomy" id="133434"/>
    <lineage>
        <taxon>Eukaryota</taxon>
        <taxon>Metazoa</taxon>
        <taxon>Echinodermata</taxon>
        <taxon>Eleutherozoa</taxon>
        <taxon>Asterozoa</taxon>
        <taxon>Asteroidea</taxon>
        <taxon>Valvatacea</taxon>
        <taxon>Valvatida</taxon>
        <taxon>Acanthasteridae</taxon>
        <taxon>Acanthaster</taxon>
    </lineage>
</organism>
<dbReference type="RefSeq" id="XP_022111161.1">
    <property type="nucleotide sequence ID" value="XM_022255469.1"/>
</dbReference>
<dbReference type="AlphaFoldDB" id="A0A8B8A5D6"/>
<evidence type="ECO:0000313" key="3">
    <source>
        <dbReference type="Proteomes" id="UP000694845"/>
    </source>
</evidence>
<proteinExistence type="predicted"/>
<dbReference type="Proteomes" id="UP000694845">
    <property type="component" value="Unplaced"/>
</dbReference>
<dbReference type="Gene3D" id="1.10.533.10">
    <property type="entry name" value="Death Domain, Fas"/>
    <property type="match status" value="1"/>
</dbReference>
<evidence type="ECO:0000313" key="4">
    <source>
        <dbReference type="RefSeq" id="XP_022111159.1"/>
    </source>
</evidence>
<keyword evidence="3" id="KW-1185">Reference proteome</keyword>
<gene>
    <name evidence="4 5 6" type="primary">LOC110990457</name>
</gene>
<accession>A0A8B8A5D6</accession>
<dbReference type="PROSITE" id="PS50017">
    <property type="entry name" value="DEATH_DOMAIN"/>
    <property type="match status" value="1"/>
</dbReference>
<dbReference type="SUPFAM" id="SSF47986">
    <property type="entry name" value="DEATH domain"/>
    <property type="match status" value="1"/>
</dbReference>
<evidence type="ECO:0000313" key="5">
    <source>
        <dbReference type="RefSeq" id="XP_022111160.1"/>
    </source>
</evidence>
<dbReference type="RefSeq" id="XP_022111159.1">
    <property type="nucleotide sequence ID" value="XM_022255467.1"/>
</dbReference>
<feature type="compositionally biased region" description="Basic and acidic residues" evidence="1">
    <location>
        <begin position="154"/>
        <end position="171"/>
    </location>
</feature>
<evidence type="ECO:0000313" key="6">
    <source>
        <dbReference type="RefSeq" id="XP_022111161.1"/>
    </source>
</evidence>
<feature type="region of interest" description="Disordered" evidence="1">
    <location>
        <begin position="132"/>
        <end position="171"/>
    </location>
</feature>
<sequence length="171" mass="18572">MPGTVPKVLNNVSCGRIARKIGNKLLPLALELGLENTEIQAIKVRHPHDLFGQNAEVLSEFVSRNGENPNILARLLTALREDTVGLNNLAREVEQYARNQVQFGDQQQMGGPVQTDSLAVTSLASSTIVVNNPRGPVTVGHSQDNTYHQGGMHSCDDSQPHPEDEVDSSTK</sequence>
<protein>
    <submittedName>
        <fullName evidence="4 5">Uncharacterized protein LOC110990457</fullName>
    </submittedName>
</protein>
<dbReference type="InterPro" id="IPR000488">
    <property type="entry name" value="Death_dom"/>
</dbReference>
<feature type="domain" description="Death" evidence="2">
    <location>
        <begin position="28"/>
        <end position="81"/>
    </location>
</feature>
<dbReference type="RefSeq" id="XP_022111160.1">
    <property type="nucleotide sequence ID" value="XM_022255468.1"/>
</dbReference>
<dbReference type="KEGG" id="aplc:110990457"/>
<reference evidence="4 5" key="1">
    <citation type="submission" date="2025-04" db="UniProtKB">
        <authorList>
            <consortium name="RefSeq"/>
        </authorList>
    </citation>
    <scope>IDENTIFICATION</scope>
</reference>
<evidence type="ECO:0000256" key="1">
    <source>
        <dbReference type="SAM" id="MobiDB-lite"/>
    </source>
</evidence>